<dbReference type="InterPro" id="IPR036291">
    <property type="entry name" value="NAD(P)-bd_dom_sf"/>
</dbReference>
<dbReference type="Pfam" id="PF13380">
    <property type="entry name" value="CoA_binding_2"/>
    <property type="match status" value="1"/>
</dbReference>
<name>A0A1F7JFY4_9BACT</name>
<dbReference type="SUPFAM" id="SSF51735">
    <property type="entry name" value="NAD(P)-binding Rossmann-fold domains"/>
    <property type="match status" value="1"/>
</dbReference>
<organism evidence="2 3">
    <name type="scientific">Candidatus Roizmanbacteria bacterium RIFCSPLOWO2_01_FULL_45_11</name>
    <dbReference type="NCBI Taxonomy" id="1802070"/>
    <lineage>
        <taxon>Bacteria</taxon>
        <taxon>Candidatus Roizmaniibacteriota</taxon>
    </lineage>
</organism>
<dbReference type="PANTHER" id="PTHR33303:SF2">
    <property type="entry name" value="COA-BINDING DOMAIN-CONTAINING PROTEIN"/>
    <property type="match status" value="1"/>
</dbReference>
<dbReference type="AlphaFoldDB" id="A0A1F7JFY4"/>
<accession>A0A1F7JFY4</accession>
<dbReference type="InterPro" id="IPR003781">
    <property type="entry name" value="CoA-bd"/>
</dbReference>
<dbReference type="PANTHER" id="PTHR33303">
    <property type="entry name" value="CYTOPLASMIC PROTEIN-RELATED"/>
    <property type="match status" value="1"/>
</dbReference>
<evidence type="ECO:0000313" key="3">
    <source>
        <dbReference type="Proteomes" id="UP000178486"/>
    </source>
</evidence>
<dbReference type="Gene3D" id="3.40.50.720">
    <property type="entry name" value="NAD(P)-binding Rossmann-like Domain"/>
    <property type="match status" value="1"/>
</dbReference>
<dbReference type="SMART" id="SM00881">
    <property type="entry name" value="CoA_binding"/>
    <property type="match status" value="1"/>
</dbReference>
<proteinExistence type="predicted"/>
<dbReference type="EMBL" id="MGAU01000030">
    <property type="protein sequence ID" value="OGK54533.1"/>
    <property type="molecule type" value="Genomic_DNA"/>
</dbReference>
<dbReference type="Proteomes" id="UP000178486">
    <property type="component" value="Unassembled WGS sequence"/>
</dbReference>
<sequence>MNGLLYNVHTIAIVGLSDRPDRPSFQVASYLQSKGFRIIPVNPRVHKILGETSYPDLLSIPRTITIDVVDIFRKSALVVPHVREAVNRGDVKTIWMQEGVENTEAAVLAEKNGMKVVMNFCLMEAHKKETRHG</sequence>
<gene>
    <name evidence="2" type="ORF">A3B56_01880</name>
</gene>
<feature type="domain" description="CoA-binding" evidence="1">
    <location>
        <begin position="5"/>
        <end position="100"/>
    </location>
</feature>
<reference evidence="2 3" key="1">
    <citation type="journal article" date="2016" name="Nat. Commun.">
        <title>Thousands of microbial genomes shed light on interconnected biogeochemical processes in an aquifer system.</title>
        <authorList>
            <person name="Anantharaman K."/>
            <person name="Brown C.T."/>
            <person name="Hug L.A."/>
            <person name="Sharon I."/>
            <person name="Castelle C.J."/>
            <person name="Probst A.J."/>
            <person name="Thomas B.C."/>
            <person name="Singh A."/>
            <person name="Wilkins M.J."/>
            <person name="Karaoz U."/>
            <person name="Brodie E.L."/>
            <person name="Williams K.H."/>
            <person name="Hubbard S.S."/>
            <person name="Banfield J.F."/>
        </authorList>
    </citation>
    <scope>NUCLEOTIDE SEQUENCE [LARGE SCALE GENOMIC DNA]</scope>
</reference>
<evidence type="ECO:0000313" key="2">
    <source>
        <dbReference type="EMBL" id="OGK54533.1"/>
    </source>
</evidence>
<comment type="caution">
    <text evidence="2">The sequence shown here is derived from an EMBL/GenBank/DDBJ whole genome shotgun (WGS) entry which is preliminary data.</text>
</comment>
<protein>
    <submittedName>
        <fullName evidence="2">CoA-binding protein</fullName>
    </submittedName>
</protein>
<evidence type="ECO:0000259" key="1">
    <source>
        <dbReference type="SMART" id="SM00881"/>
    </source>
</evidence>